<evidence type="ECO:0000313" key="6">
    <source>
        <dbReference type="EMBL" id="CEI82135.1"/>
    </source>
</evidence>
<evidence type="ECO:0000313" key="7">
    <source>
        <dbReference type="Proteomes" id="UP000040453"/>
    </source>
</evidence>
<evidence type="ECO:0000256" key="2">
    <source>
        <dbReference type="ARBA" id="ARBA00007639"/>
    </source>
</evidence>
<keyword evidence="7" id="KW-1185">Reference proteome</keyword>
<dbReference type="Proteomes" id="UP000040453">
    <property type="component" value="Unassembled WGS sequence"/>
</dbReference>
<dbReference type="PANTHER" id="PTHR46847:SF1">
    <property type="entry name" value="D-ALLOSE-BINDING PERIPLASMIC PROTEIN-RELATED"/>
    <property type="match status" value="1"/>
</dbReference>
<protein>
    <submittedName>
        <fullName evidence="6">D-ribose-binding periplasmic protein</fullName>
    </submittedName>
</protein>
<accession>A0A0A1M9W6</accession>
<gene>
    <name evidence="6" type="primary">rbsB_2</name>
    <name evidence="6" type="ORF">BN997_01993</name>
</gene>
<dbReference type="EMBL" id="CDGG01000001">
    <property type="protein sequence ID" value="CEI82135.1"/>
    <property type="molecule type" value="Genomic_DNA"/>
</dbReference>
<dbReference type="PANTHER" id="PTHR46847">
    <property type="entry name" value="D-ALLOSE-BINDING PERIPLASMIC PROTEIN-RELATED"/>
    <property type="match status" value="1"/>
</dbReference>
<dbReference type="SUPFAM" id="SSF53822">
    <property type="entry name" value="Periplasmic binding protein-like I"/>
    <property type="match status" value="1"/>
</dbReference>
<dbReference type="PROSITE" id="PS51257">
    <property type="entry name" value="PROKAR_LIPOPROTEIN"/>
    <property type="match status" value="1"/>
</dbReference>
<dbReference type="AlphaFoldDB" id="A0A0A1M9W6"/>
<evidence type="ECO:0000256" key="4">
    <source>
        <dbReference type="SAM" id="SignalP"/>
    </source>
</evidence>
<comment type="subcellular location">
    <subcellularLocation>
        <location evidence="1">Cell envelope</location>
    </subcellularLocation>
</comment>
<name>A0A0A1M9W6_9BACI</name>
<dbReference type="GO" id="GO:0030313">
    <property type="term" value="C:cell envelope"/>
    <property type="evidence" value="ECO:0007669"/>
    <property type="project" value="UniProtKB-SubCell"/>
</dbReference>
<proteinExistence type="inferred from homology"/>
<dbReference type="GO" id="GO:0030246">
    <property type="term" value="F:carbohydrate binding"/>
    <property type="evidence" value="ECO:0007669"/>
    <property type="project" value="UniProtKB-ARBA"/>
</dbReference>
<evidence type="ECO:0000256" key="3">
    <source>
        <dbReference type="ARBA" id="ARBA00022729"/>
    </source>
</evidence>
<dbReference type="CDD" id="cd01536">
    <property type="entry name" value="PBP1_ABC_sugar_binding-like"/>
    <property type="match status" value="1"/>
</dbReference>
<dbReference type="STRING" id="545501.BN997_01993"/>
<dbReference type="Pfam" id="PF13407">
    <property type="entry name" value="Peripla_BP_4"/>
    <property type="match status" value="1"/>
</dbReference>
<evidence type="ECO:0000256" key="1">
    <source>
        <dbReference type="ARBA" id="ARBA00004196"/>
    </source>
</evidence>
<feature type="signal peptide" evidence="4">
    <location>
        <begin position="1"/>
        <end position="20"/>
    </location>
</feature>
<evidence type="ECO:0000259" key="5">
    <source>
        <dbReference type="Pfam" id="PF13407"/>
    </source>
</evidence>
<keyword evidence="3 4" id="KW-0732">Signal</keyword>
<dbReference type="InterPro" id="IPR028082">
    <property type="entry name" value="Peripla_BP_I"/>
</dbReference>
<feature type="domain" description="Periplasmic binding protein" evidence="5">
    <location>
        <begin position="40"/>
        <end position="292"/>
    </location>
</feature>
<comment type="similarity">
    <text evidence="2">Belongs to the bacterial solute-binding protein 2 family.</text>
</comment>
<dbReference type="InterPro" id="IPR025997">
    <property type="entry name" value="SBP_2_dom"/>
</dbReference>
<dbReference type="Gene3D" id="3.40.50.2300">
    <property type="match status" value="2"/>
</dbReference>
<organism evidence="6 7">
    <name type="scientific">Oceanobacillus oncorhynchi</name>
    <dbReference type="NCBI Taxonomy" id="545501"/>
    <lineage>
        <taxon>Bacteria</taxon>
        <taxon>Bacillati</taxon>
        <taxon>Bacillota</taxon>
        <taxon>Bacilli</taxon>
        <taxon>Bacillales</taxon>
        <taxon>Bacillaceae</taxon>
        <taxon>Oceanobacillus</taxon>
    </lineage>
</organism>
<sequence length="322" mass="34841">MKRFNYLVIFTMVLLLSALAACSSEDSNASEDGSESYKFATVLMALNSDYWQMHKAGAEDAAADLGISLEVLGPAEETMFEEQVKIVEDQISSGADAIIVAPSLPEAMLPILNQAEGMDIPVVLADADVEDFEDKVTFIGTENYDAGKLAGEYISDKLEEGDKVAIIRGQLGAKVHDERTNGFQDALDGKNLEFIVQDAQSDRVKAVNIMENILTSDDDIKAVFATSDEMALGTYQGLENQGKTDIPLIGFDGTPDGLQAVMDGKITAEIAQDPYQMGYSAVESAYQALQGEDVEDRIDSGAKVITSENVEEEIELSNSYLE</sequence>
<feature type="chain" id="PRO_5039625009" evidence="4">
    <location>
        <begin position="21"/>
        <end position="322"/>
    </location>
</feature>
<reference evidence="6 7" key="1">
    <citation type="submission" date="2014-11" db="EMBL/GenBank/DDBJ databases">
        <authorList>
            <person name="Urmite Genomes Urmite Genomes"/>
        </authorList>
    </citation>
    <scope>NUCLEOTIDE SEQUENCE [LARGE SCALE GENOMIC DNA]</scope>
    <source>
        <strain evidence="6 7">Oc5</strain>
    </source>
</reference>
<dbReference type="RefSeq" id="WP_042531741.1">
    <property type="nucleotide sequence ID" value="NZ_CDGG01000001.1"/>
</dbReference>